<accession>A0ABY7DKZ7</accession>
<protein>
    <submittedName>
        <fullName evidence="1">Uncharacterized protein</fullName>
    </submittedName>
</protein>
<keyword evidence="2" id="KW-1185">Reference proteome</keyword>
<gene>
    <name evidence="1" type="ORF">MAR_022759</name>
</gene>
<reference evidence="1" key="1">
    <citation type="submission" date="2022-11" db="EMBL/GenBank/DDBJ databases">
        <title>Centuries of genome instability and evolution in soft-shell clam transmissible cancer (bioRxiv).</title>
        <authorList>
            <person name="Hart S.F.M."/>
            <person name="Yonemitsu M.A."/>
            <person name="Giersch R.M."/>
            <person name="Beal B.F."/>
            <person name="Arriagada G."/>
            <person name="Davis B.W."/>
            <person name="Ostrander E.A."/>
            <person name="Goff S.P."/>
            <person name="Metzger M.J."/>
        </authorList>
    </citation>
    <scope>NUCLEOTIDE SEQUENCE</scope>
    <source>
        <strain evidence="1">MELC-2E11</strain>
        <tissue evidence="1">Siphon/mantle</tissue>
    </source>
</reference>
<dbReference type="Proteomes" id="UP001164746">
    <property type="component" value="Chromosome 3"/>
</dbReference>
<evidence type="ECO:0000313" key="2">
    <source>
        <dbReference type="Proteomes" id="UP001164746"/>
    </source>
</evidence>
<name>A0ABY7DKZ7_MYAAR</name>
<sequence>MFSCPRSSCHESGLYVQCTIHGLDKYTTLVLLKPMTIKHVFYLWDENRLTLKNDYDQLYPCHAYELTTPIGWYGDDVTRLSWSGIFSFFTVVKR</sequence>
<dbReference type="EMBL" id="CP111014">
    <property type="protein sequence ID" value="WAQ98386.1"/>
    <property type="molecule type" value="Genomic_DNA"/>
</dbReference>
<organism evidence="1 2">
    <name type="scientific">Mya arenaria</name>
    <name type="common">Soft-shell clam</name>
    <dbReference type="NCBI Taxonomy" id="6604"/>
    <lineage>
        <taxon>Eukaryota</taxon>
        <taxon>Metazoa</taxon>
        <taxon>Spiralia</taxon>
        <taxon>Lophotrochozoa</taxon>
        <taxon>Mollusca</taxon>
        <taxon>Bivalvia</taxon>
        <taxon>Autobranchia</taxon>
        <taxon>Heteroconchia</taxon>
        <taxon>Euheterodonta</taxon>
        <taxon>Imparidentia</taxon>
        <taxon>Neoheterodontei</taxon>
        <taxon>Myida</taxon>
        <taxon>Myoidea</taxon>
        <taxon>Myidae</taxon>
        <taxon>Mya</taxon>
    </lineage>
</organism>
<evidence type="ECO:0000313" key="1">
    <source>
        <dbReference type="EMBL" id="WAQ98386.1"/>
    </source>
</evidence>
<proteinExistence type="predicted"/>